<protein>
    <submittedName>
        <fullName evidence="2">Uncharacterized protein</fullName>
    </submittedName>
</protein>
<organism evidence="2 3">
    <name type="scientific">Bavariicoccus seileri</name>
    <dbReference type="NCBI Taxonomy" id="549685"/>
    <lineage>
        <taxon>Bacteria</taxon>
        <taxon>Bacillati</taxon>
        <taxon>Bacillota</taxon>
        <taxon>Bacilli</taxon>
        <taxon>Lactobacillales</taxon>
        <taxon>Enterococcaceae</taxon>
        <taxon>Bavariicoccus</taxon>
    </lineage>
</organism>
<dbReference type="STRING" id="1121105.GCA_000421665_01305"/>
<evidence type="ECO:0000313" key="2">
    <source>
        <dbReference type="EMBL" id="HCS93118.1"/>
    </source>
</evidence>
<evidence type="ECO:0000256" key="1">
    <source>
        <dbReference type="SAM" id="Coils"/>
    </source>
</evidence>
<gene>
    <name evidence="2" type="ORF">DIW15_00210</name>
</gene>
<dbReference type="Proteomes" id="UP000262195">
    <property type="component" value="Unassembled WGS sequence"/>
</dbReference>
<proteinExistence type="predicted"/>
<evidence type="ECO:0000313" key="3">
    <source>
        <dbReference type="Proteomes" id="UP000262195"/>
    </source>
</evidence>
<accession>A0A3D4S3F3</accession>
<reference evidence="2 3" key="1">
    <citation type="journal article" date="2018" name="Nat. Biotechnol.">
        <title>A standardized bacterial taxonomy based on genome phylogeny substantially revises the tree of life.</title>
        <authorList>
            <person name="Parks D.H."/>
            <person name="Chuvochina M."/>
            <person name="Waite D.W."/>
            <person name="Rinke C."/>
            <person name="Skarshewski A."/>
            <person name="Chaumeil P.A."/>
            <person name="Hugenholtz P."/>
        </authorList>
    </citation>
    <scope>NUCLEOTIDE SEQUENCE [LARGE SCALE GENOMIC DNA]</scope>
    <source>
        <strain evidence="2">UBA11306</strain>
    </source>
</reference>
<sequence length="61" mass="7471">MTREELLKYVKTEQAKLDADIKKRKEADEQQDKQLDEQFKNMQKQINELKVEMDELKNRMK</sequence>
<keyword evidence="1" id="KW-0175">Coiled coil</keyword>
<comment type="caution">
    <text evidence="2">The sequence shown here is derived from an EMBL/GenBank/DDBJ whole genome shotgun (WGS) entry which is preliminary data.</text>
</comment>
<dbReference type="EMBL" id="DQHO01000003">
    <property type="protein sequence ID" value="HCS93118.1"/>
    <property type="molecule type" value="Genomic_DNA"/>
</dbReference>
<dbReference type="AlphaFoldDB" id="A0A3D4S3F3"/>
<feature type="coiled-coil region" evidence="1">
    <location>
        <begin position="25"/>
        <end position="59"/>
    </location>
</feature>
<name>A0A3D4S3F3_9ENTE</name>